<feature type="transmembrane region" description="Helical" evidence="1">
    <location>
        <begin position="55"/>
        <end position="73"/>
    </location>
</feature>
<keyword evidence="1" id="KW-0472">Membrane</keyword>
<feature type="transmembrane region" description="Helical" evidence="1">
    <location>
        <begin position="234"/>
        <end position="255"/>
    </location>
</feature>
<accession>A0A9D2MAR9</accession>
<dbReference type="Proteomes" id="UP000824208">
    <property type="component" value="Unassembled WGS sequence"/>
</dbReference>
<keyword evidence="1" id="KW-1133">Transmembrane helix</keyword>
<gene>
    <name evidence="2" type="ORF">H9714_07455</name>
</gene>
<dbReference type="AlphaFoldDB" id="A0A9D2MAR9"/>
<feature type="transmembrane region" description="Helical" evidence="1">
    <location>
        <begin position="206"/>
        <end position="228"/>
    </location>
</feature>
<comment type="caution">
    <text evidence="2">The sequence shown here is derived from an EMBL/GenBank/DDBJ whole genome shotgun (WGS) entry which is preliminary data.</text>
</comment>
<sequence>MRGTVVHIWMSPDSLKKSRYGLHTLGGIVGIVVLVQLMILGGTALIFSMDWPKEFALVLLCLGTVVLALFLAAQLGRRSVQNATVFFLTEEDQLFAVDVRRLIYTGRSPLDLAVSAFQTEQFLRKLASAPCIPAGADEIRSVERIRENGSHYALVCRVRRPNQQIIRRTYFLVKGMEDQESLLRQLERREHWDSALEPGENRNSRGLLICALVCAGFAVLCVLSHPAVAQLPQYLYFPCLGTAFAALCGAVWFAVRQRRGE</sequence>
<reference evidence="2" key="2">
    <citation type="submission" date="2021-04" db="EMBL/GenBank/DDBJ databases">
        <authorList>
            <person name="Gilroy R."/>
        </authorList>
    </citation>
    <scope>NUCLEOTIDE SEQUENCE</scope>
    <source>
        <strain evidence="2">CHK189-11263</strain>
    </source>
</reference>
<organism evidence="2 3">
    <name type="scientific">Candidatus Flavonifractor intestinipullorum</name>
    <dbReference type="NCBI Taxonomy" id="2838587"/>
    <lineage>
        <taxon>Bacteria</taxon>
        <taxon>Bacillati</taxon>
        <taxon>Bacillota</taxon>
        <taxon>Clostridia</taxon>
        <taxon>Eubacteriales</taxon>
        <taxon>Oscillospiraceae</taxon>
        <taxon>Flavonifractor</taxon>
    </lineage>
</organism>
<name>A0A9D2MAR9_9FIRM</name>
<protein>
    <submittedName>
        <fullName evidence="2">Uncharacterized protein</fullName>
    </submittedName>
</protein>
<evidence type="ECO:0000256" key="1">
    <source>
        <dbReference type="SAM" id="Phobius"/>
    </source>
</evidence>
<evidence type="ECO:0000313" key="2">
    <source>
        <dbReference type="EMBL" id="HJB57370.1"/>
    </source>
</evidence>
<evidence type="ECO:0000313" key="3">
    <source>
        <dbReference type="Proteomes" id="UP000824208"/>
    </source>
</evidence>
<dbReference type="EMBL" id="DWYC01000062">
    <property type="protein sequence ID" value="HJB57370.1"/>
    <property type="molecule type" value="Genomic_DNA"/>
</dbReference>
<feature type="transmembrane region" description="Helical" evidence="1">
    <location>
        <begin position="20"/>
        <end position="49"/>
    </location>
</feature>
<keyword evidence="1" id="KW-0812">Transmembrane</keyword>
<reference evidence="2" key="1">
    <citation type="journal article" date="2021" name="PeerJ">
        <title>Extensive microbial diversity within the chicken gut microbiome revealed by metagenomics and culture.</title>
        <authorList>
            <person name="Gilroy R."/>
            <person name="Ravi A."/>
            <person name="Getino M."/>
            <person name="Pursley I."/>
            <person name="Horton D.L."/>
            <person name="Alikhan N.F."/>
            <person name="Baker D."/>
            <person name="Gharbi K."/>
            <person name="Hall N."/>
            <person name="Watson M."/>
            <person name="Adriaenssens E.M."/>
            <person name="Foster-Nyarko E."/>
            <person name="Jarju S."/>
            <person name="Secka A."/>
            <person name="Antonio M."/>
            <person name="Oren A."/>
            <person name="Chaudhuri R.R."/>
            <person name="La Ragione R."/>
            <person name="Hildebrand F."/>
            <person name="Pallen M.J."/>
        </authorList>
    </citation>
    <scope>NUCLEOTIDE SEQUENCE</scope>
    <source>
        <strain evidence="2">CHK189-11263</strain>
    </source>
</reference>
<proteinExistence type="predicted"/>